<dbReference type="CDD" id="cd00303">
    <property type="entry name" value="retropepsin_like"/>
    <property type="match status" value="1"/>
</dbReference>
<reference evidence="2" key="1">
    <citation type="journal article" date="2019" name="Sci. Rep.">
        <title>Draft genome of Tanacetum cinerariifolium, the natural source of mosquito coil.</title>
        <authorList>
            <person name="Yamashiro T."/>
            <person name="Shiraishi A."/>
            <person name="Satake H."/>
            <person name="Nakayama K."/>
        </authorList>
    </citation>
    <scope>NUCLEOTIDE SEQUENCE</scope>
</reference>
<dbReference type="PANTHER" id="PTHR33067:SF9">
    <property type="entry name" value="RNA-DIRECTED DNA POLYMERASE"/>
    <property type="match status" value="1"/>
</dbReference>
<dbReference type="InterPro" id="IPR021109">
    <property type="entry name" value="Peptidase_aspartic_dom_sf"/>
</dbReference>
<evidence type="ECO:0000313" key="2">
    <source>
        <dbReference type="EMBL" id="GEU64078.1"/>
    </source>
</evidence>
<comment type="caution">
    <text evidence="2">The sequence shown here is derived from an EMBL/GenBank/DDBJ whole genome shotgun (WGS) entry which is preliminary data.</text>
</comment>
<dbReference type="AlphaFoldDB" id="A0A6L2LQX0"/>
<organism evidence="2">
    <name type="scientific">Tanacetum cinerariifolium</name>
    <name type="common">Dalmatian daisy</name>
    <name type="synonym">Chrysanthemum cinerariifolium</name>
    <dbReference type="NCBI Taxonomy" id="118510"/>
    <lineage>
        <taxon>Eukaryota</taxon>
        <taxon>Viridiplantae</taxon>
        <taxon>Streptophyta</taxon>
        <taxon>Embryophyta</taxon>
        <taxon>Tracheophyta</taxon>
        <taxon>Spermatophyta</taxon>
        <taxon>Magnoliopsida</taxon>
        <taxon>eudicotyledons</taxon>
        <taxon>Gunneridae</taxon>
        <taxon>Pentapetalae</taxon>
        <taxon>asterids</taxon>
        <taxon>campanulids</taxon>
        <taxon>Asterales</taxon>
        <taxon>Asteraceae</taxon>
        <taxon>Asteroideae</taxon>
        <taxon>Anthemideae</taxon>
        <taxon>Anthemidinae</taxon>
        <taxon>Tanacetum</taxon>
    </lineage>
</organism>
<name>A0A6L2LQX0_TANCI</name>
<dbReference type="PANTHER" id="PTHR33067">
    <property type="entry name" value="RNA-DIRECTED DNA POLYMERASE-RELATED"/>
    <property type="match status" value="1"/>
</dbReference>
<evidence type="ECO:0000256" key="1">
    <source>
        <dbReference type="SAM" id="MobiDB-lite"/>
    </source>
</evidence>
<evidence type="ECO:0008006" key="3">
    <source>
        <dbReference type="Google" id="ProtNLM"/>
    </source>
</evidence>
<protein>
    <recommendedName>
        <fullName evidence="3">Reverse transcriptase domain-containing protein</fullName>
    </recommendedName>
</protein>
<dbReference type="EMBL" id="BKCJ010004960">
    <property type="protein sequence ID" value="GEU64078.1"/>
    <property type="molecule type" value="Genomic_DNA"/>
</dbReference>
<dbReference type="Gene3D" id="2.40.70.10">
    <property type="entry name" value="Acid Proteases"/>
    <property type="match status" value="1"/>
</dbReference>
<accession>A0A6L2LQX0</accession>
<gene>
    <name evidence="2" type="ORF">Tci_036056</name>
</gene>
<sequence>MLSLKNDMPPQDKKKFKTLSLDKSRSPNFDLFSDQEEYLEEEVSNIMEKTMEQYMSQTRADYGSGIATPKIEDKDNLELKGQFLKELCDNTFSGLDHEDANEHIEKVLEIMDLFHILNITIDQVMLRAFLMSLTGAASHWLRNKPSGLITTWEDLKTKKEKDPGSFTLPCFINNVCFDNALADFGASVSVMPLSTYLNLRLDELVHTKLTVELAVRIVKYLKEIVENMLVDFKVLEDMDAYHDEGMDDVIFGQPFFREVGINAKRFEGMITIHNGNKEYTYQMAQLHPRRIAFSGYGVLDLVSFVVFGECWHGYAVSSLMDMVYWSSEQ</sequence>
<feature type="region of interest" description="Disordered" evidence="1">
    <location>
        <begin position="1"/>
        <end position="25"/>
    </location>
</feature>
<proteinExistence type="predicted"/>